<comment type="caution">
    <text evidence="1">The sequence shown here is derived from an EMBL/GenBank/DDBJ whole genome shotgun (WGS) entry which is preliminary data.</text>
</comment>
<gene>
    <name evidence="1" type="ORF">ABIF29_000254</name>
</gene>
<accession>A0ABV4ERK4</accession>
<protein>
    <submittedName>
        <fullName evidence="1">Uncharacterized protein</fullName>
    </submittedName>
</protein>
<sequence>MNPVQAIKHLDTFAQQPKDGDLEAALEALKEVKGVVDRAETAIAVECGMEAPEINMEPLGIEAHDVVGNGRMTGFNFTLLHGNQRAHFRVFDFEPATSDELRRRLIDLSEILRQGAIKKKCVGLESLFG</sequence>
<organism evidence="1 2">
    <name type="scientific">Bradyrhizobium elkanii</name>
    <dbReference type="NCBI Taxonomy" id="29448"/>
    <lineage>
        <taxon>Bacteria</taxon>
        <taxon>Pseudomonadati</taxon>
        <taxon>Pseudomonadota</taxon>
        <taxon>Alphaproteobacteria</taxon>
        <taxon>Hyphomicrobiales</taxon>
        <taxon>Nitrobacteraceae</taxon>
        <taxon>Bradyrhizobium</taxon>
    </lineage>
</organism>
<name>A0ABV4ERK4_BRAEL</name>
<dbReference type="EMBL" id="JBGBZA010000001">
    <property type="protein sequence ID" value="MEY9313455.1"/>
    <property type="molecule type" value="Genomic_DNA"/>
</dbReference>
<dbReference type="Proteomes" id="UP001565471">
    <property type="component" value="Unassembled WGS sequence"/>
</dbReference>
<evidence type="ECO:0000313" key="2">
    <source>
        <dbReference type="Proteomes" id="UP001565471"/>
    </source>
</evidence>
<proteinExistence type="predicted"/>
<evidence type="ECO:0000313" key="1">
    <source>
        <dbReference type="EMBL" id="MEY9313455.1"/>
    </source>
</evidence>
<dbReference type="RefSeq" id="WP_016847906.1">
    <property type="nucleotide sequence ID" value="NZ_CP126027.1"/>
</dbReference>
<reference evidence="1 2" key="1">
    <citation type="submission" date="2024-07" db="EMBL/GenBank/DDBJ databases">
        <title>Genomic Encyclopedia of Type Strains, Phase V (KMG-V): Genome sequencing to study the core and pangenomes of soil and plant-associated prokaryotes.</title>
        <authorList>
            <person name="Whitman W."/>
        </authorList>
    </citation>
    <scope>NUCLEOTIDE SEQUENCE [LARGE SCALE GENOMIC DNA]</scope>
    <source>
        <strain evidence="1 2">USDA 415</strain>
    </source>
</reference>
<keyword evidence="2" id="KW-1185">Reference proteome</keyword>